<name>A0AAP0QCK6_9ROSI</name>
<accession>A0AAP0QCK6</accession>
<evidence type="ECO:0000313" key="2">
    <source>
        <dbReference type="EMBL" id="KAK9183573.1"/>
    </source>
</evidence>
<protein>
    <submittedName>
        <fullName evidence="2">Uncharacterized protein</fullName>
    </submittedName>
</protein>
<dbReference type="InterPro" id="IPR050317">
    <property type="entry name" value="Plant_Fungal_Acyltransferase"/>
</dbReference>
<proteinExistence type="inferred from homology"/>
<dbReference type="Gene3D" id="3.30.559.10">
    <property type="entry name" value="Chloramphenicol acetyltransferase-like domain"/>
    <property type="match status" value="2"/>
</dbReference>
<reference evidence="2 3" key="1">
    <citation type="submission" date="2024-05" db="EMBL/GenBank/DDBJ databases">
        <title>Haplotype-resolved chromosome-level genome assembly of Huyou (Citrus changshanensis).</title>
        <authorList>
            <person name="Miao C."/>
            <person name="Chen W."/>
            <person name="Wu Y."/>
            <person name="Wang L."/>
            <person name="Zhao S."/>
            <person name="Grierson D."/>
            <person name="Xu C."/>
            <person name="Chen K."/>
        </authorList>
    </citation>
    <scope>NUCLEOTIDE SEQUENCE [LARGE SCALE GENOMIC DNA]</scope>
    <source>
        <strain evidence="2">01-14</strain>
        <tissue evidence="2">Leaf</tissue>
    </source>
</reference>
<keyword evidence="3" id="KW-1185">Reference proteome</keyword>
<dbReference type="PANTHER" id="PTHR31642:SF115">
    <property type="entry name" value="PROTEIN ECERIFERUM 26-LIKE"/>
    <property type="match status" value="1"/>
</dbReference>
<comment type="similarity">
    <text evidence="1">Belongs to the plant acyltransferase family.</text>
</comment>
<comment type="caution">
    <text evidence="2">The sequence shown here is derived from an EMBL/GenBank/DDBJ whole genome shotgun (WGS) entry which is preliminary data.</text>
</comment>
<dbReference type="Pfam" id="PF02458">
    <property type="entry name" value="Transferase"/>
    <property type="match status" value="1"/>
</dbReference>
<evidence type="ECO:0000256" key="1">
    <source>
        <dbReference type="ARBA" id="ARBA00009861"/>
    </source>
</evidence>
<gene>
    <name evidence="2" type="ORF">WN944_026726</name>
</gene>
<dbReference type="InterPro" id="IPR023213">
    <property type="entry name" value="CAT-like_dom_sf"/>
</dbReference>
<evidence type="ECO:0000313" key="3">
    <source>
        <dbReference type="Proteomes" id="UP001428341"/>
    </source>
</evidence>
<dbReference type="Proteomes" id="UP001428341">
    <property type="component" value="Unassembled WGS sequence"/>
</dbReference>
<dbReference type="AlphaFoldDB" id="A0AAP0QCK6"/>
<dbReference type="PANTHER" id="PTHR31642">
    <property type="entry name" value="TRICHOTHECENE 3-O-ACETYLTRANSFERASE"/>
    <property type="match status" value="1"/>
</dbReference>
<dbReference type="EMBL" id="JBCGBO010000024">
    <property type="protein sequence ID" value="KAK9183573.1"/>
    <property type="molecule type" value="Genomic_DNA"/>
</dbReference>
<sequence>MVNDLLIHSIRLSSVGPGKATGSDVVHELSGMDLAMKLHYLKGFYIFRSHAVQGLSVKLIKESTFYLFNNYYWTCARLRRSDSGRPYLKCNDCGARFVEAQCDKTVDELLEMGDYSSFPNLLVYHQPIGPDLAFSPPIYLQVTWFKCGGMSLGMSWAHILGDAFSACEFINKMGQVLTAIKANGPPTCAKSISPGKIVKLEMSSSFFKPKDPISIKWVDPVGDHWVTANNSKMDTFSFHLTDSRISHLQSNFRNHHQIPVFESLCAIIWQCVAKIRDGFGPNNVTICKKGSHIRENGNLSNGQIISAFQADFSVMEADLEKLAKVLCYEAVEDERSLIEETMEKGNGVADYIVYGANLTFVNWEDADVYGLELNGEKADFASFSIQGVGDEGAVLVLPGGKGRILKIILPEDQILKLKTELKMNGVL</sequence>
<dbReference type="GO" id="GO:0016747">
    <property type="term" value="F:acyltransferase activity, transferring groups other than amino-acyl groups"/>
    <property type="evidence" value="ECO:0007669"/>
    <property type="project" value="TreeGrafter"/>
</dbReference>
<organism evidence="2 3">
    <name type="scientific">Citrus x changshan-huyou</name>
    <dbReference type="NCBI Taxonomy" id="2935761"/>
    <lineage>
        <taxon>Eukaryota</taxon>
        <taxon>Viridiplantae</taxon>
        <taxon>Streptophyta</taxon>
        <taxon>Embryophyta</taxon>
        <taxon>Tracheophyta</taxon>
        <taxon>Spermatophyta</taxon>
        <taxon>Magnoliopsida</taxon>
        <taxon>eudicotyledons</taxon>
        <taxon>Gunneridae</taxon>
        <taxon>Pentapetalae</taxon>
        <taxon>rosids</taxon>
        <taxon>malvids</taxon>
        <taxon>Sapindales</taxon>
        <taxon>Rutaceae</taxon>
        <taxon>Aurantioideae</taxon>
        <taxon>Citrus</taxon>
    </lineage>
</organism>